<dbReference type="AlphaFoldDB" id="A0A9D3ZSV9"/>
<reference evidence="3 4" key="1">
    <citation type="journal article" date="2021" name="Plant Biotechnol. J.">
        <title>Multi-omics assisted identification of the key and species-specific regulatory components of drought-tolerant mechanisms in Gossypium stocksii.</title>
        <authorList>
            <person name="Yu D."/>
            <person name="Ke L."/>
            <person name="Zhang D."/>
            <person name="Wu Y."/>
            <person name="Sun Y."/>
            <person name="Mei J."/>
            <person name="Sun J."/>
            <person name="Sun Y."/>
        </authorList>
    </citation>
    <scope>NUCLEOTIDE SEQUENCE [LARGE SCALE GENOMIC DNA]</scope>
    <source>
        <strain evidence="4">cv. E1</strain>
        <tissue evidence="3">Leaf</tissue>
    </source>
</reference>
<dbReference type="OrthoDB" id="996639at2759"/>
<keyword evidence="4" id="KW-1185">Reference proteome</keyword>
<dbReference type="InterPro" id="IPR039640">
    <property type="entry name" value="SCAB"/>
</dbReference>
<dbReference type="EMBL" id="JAIQCV010000009">
    <property type="protein sequence ID" value="KAH1063937.1"/>
    <property type="molecule type" value="Genomic_DNA"/>
</dbReference>
<comment type="caution">
    <text evidence="3">The sequence shown here is derived from an EMBL/GenBank/DDBJ whole genome shotgun (WGS) entry which is preliminary data.</text>
</comment>
<dbReference type="PANTHER" id="PTHR31172">
    <property type="entry name" value="STOMATAL CLOSURE-RELATED ACTIN-BINDING PROTEIN 1"/>
    <property type="match status" value="1"/>
</dbReference>
<dbReference type="PANTHER" id="PTHR31172:SF3">
    <property type="entry name" value="STOMATAL CLOSURE-RELATED ACTIN-BINDING PROTEIN 1"/>
    <property type="match status" value="1"/>
</dbReference>
<organism evidence="3 4">
    <name type="scientific">Gossypium stocksii</name>
    <dbReference type="NCBI Taxonomy" id="47602"/>
    <lineage>
        <taxon>Eukaryota</taxon>
        <taxon>Viridiplantae</taxon>
        <taxon>Streptophyta</taxon>
        <taxon>Embryophyta</taxon>
        <taxon>Tracheophyta</taxon>
        <taxon>Spermatophyta</taxon>
        <taxon>Magnoliopsida</taxon>
        <taxon>eudicotyledons</taxon>
        <taxon>Gunneridae</taxon>
        <taxon>Pentapetalae</taxon>
        <taxon>rosids</taxon>
        <taxon>malvids</taxon>
        <taxon>Malvales</taxon>
        <taxon>Malvaceae</taxon>
        <taxon>Malvoideae</taxon>
        <taxon>Gossypium</taxon>
    </lineage>
</organism>
<gene>
    <name evidence="3" type="ORF">J1N35_028924</name>
</gene>
<dbReference type="GO" id="GO:0003779">
    <property type="term" value="F:actin binding"/>
    <property type="evidence" value="ECO:0007669"/>
    <property type="project" value="InterPro"/>
</dbReference>
<keyword evidence="1" id="KW-0175">Coiled coil</keyword>
<evidence type="ECO:0000313" key="4">
    <source>
        <dbReference type="Proteomes" id="UP000828251"/>
    </source>
</evidence>
<evidence type="ECO:0000313" key="3">
    <source>
        <dbReference type="EMBL" id="KAH1063937.1"/>
    </source>
</evidence>
<evidence type="ECO:0000256" key="1">
    <source>
        <dbReference type="SAM" id="Coils"/>
    </source>
</evidence>
<feature type="coiled-coil region" evidence="1">
    <location>
        <begin position="112"/>
        <end position="150"/>
    </location>
</feature>
<evidence type="ECO:0000259" key="2">
    <source>
        <dbReference type="Pfam" id="PF16712"/>
    </source>
</evidence>
<feature type="domain" description="Stomatal closure-related actin-binding protein coiled-coil" evidence="2">
    <location>
        <begin position="420"/>
        <end position="513"/>
    </location>
</feature>
<accession>A0A9D3ZSV9</accession>
<protein>
    <recommendedName>
        <fullName evidence="2">Stomatal closure-related actin-binding protein coiled-coil domain-containing protein</fullName>
    </recommendedName>
</protein>
<dbReference type="Pfam" id="PF16712">
    <property type="entry name" value="SCAB_CC"/>
    <property type="match status" value="1"/>
</dbReference>
<dbReference type="Gene3D" id="1.20.5.440">
    <property type="entry name" value="ATP synthase delta/epsilon subunit, C-terminal domain"/>
    <property type="match status" value="1"/>
</dbReference>
<dbReference type="Proteomes" id="UP000828251">
    <property type="component" value="Unassembled WGS sequence"/>
</dbReference>
<proteinExistence type="predicted"/>
<dbReference type="GO" id="GO:0007015">
    <property type="term" value="P:actin filament organization"/>
    <property type="evidence" value="ECO:0007669"/>
    <property type="project" value="InterPro"/>
</dbReference>
<name>A0A9D3ZSV9_9ROSI</name>
<dbReference type="InterPro" id="IPR032009">
    <property type="entry name" value="SCAB_CC"/>
</dbReference>
<sequence length="514" mass="58098">MKLNPFKEQVPSSVTGQGAKLVTIAQNTSHGDLLVRWGLVDPQELTRFKELMKKLIYLKPGWPNEADIEIMNTKVRAFTQTLLKSTRDVRETLDVVKGRTEDLKELLKDFVIKSFSSNVEKLQKLLNSIRNKLTERNDAFEAMVMALKEEKMITMRALSTRIEEFNGELVLCRETMDRGVLSATLNCEVDVLKPKEFVGRRSAYDMDNFLWRMEQYFYAKGIMDDANFVIKLGLGKDKLESSEFKKRAYVGGTMRKIVAMATTMMVVELSKKVFLRRDDGSNNAPKKLGLSARGVEATNGLPPKEEVSYASNLEEIVVMQMLKLGPIKLNSGKATELAELLERLPPKEEVSCASDFEEKIWMQILKLGSIRLISVESSEELPLKGEGVIRIASIGDLANKIEKGLAIAVKLLEEARLREVTSLEKHVYLKKLRNALKSLKGCVDGRNKDDVEEDIAMVEALAVQLTQRREFIQAKAKVKKLATFLKQTLEDTKKLVDEERNFASAEIRNARATT</sequence>
<dbReference type="GO" id="GO:0010119">
    <property type="term" value="P:regulation of stomatal movement"/>
    <property type="evidence" value="ECO:0007669"/>
    <property type="project" value="InterPro"/>
</dbReference>